<reference evidence="10" key="1">
    <citation type="submission" date="2018-06" db="EMBL/GenBank/DDBJ databases">
        <authorList>
            <person name="Zhirakovskaya E."/>
        </authorList>
    </citation>
    <scope>NUCLEOTIDE SEQUENCE</scope>
</reference>
<keyword evidence="6" id="KW-0862">Zinc</keyword>
<comment type="catalytic activity">
    <reaction evidence="9">
        <text>S-methyl-5'-thioadenosine + phosphate = 5-(methylsulfanyl)-alpha-D-ribose 1-phosphate + adenine</text>
        <dbReference type="Rhea" id="RHEA:11852"/>
        <dbReference type="ChEBI" id="CHEBI:16708"/>
        <dbReference type="ChEBI" id="CHEBI:17509"/>
        <dbReference type="ChEBI" id="CHEBI:43474"/>
        <dbReference type="ChEBI" id="CHEBI:58533"/>
        <dbReference type="EC" id="2.4.2.28"/>
    </reaction>
    <physiologicalReaction direction="left-to-right" evidence="9">
        <dbReference type="Rhea" id="RHEA:11853"/>
    </physiologicalReaction>
</comment>
<evidence type="ECO:0000313" key="10">
    <source>
        <dbReference type="EMBL" id="VAW87793.1"/>
    </source>
</evidence>
<dbReference type="EMBL" id="UOFO01000131">
    <property type="protein sequence ID" value="VAW87793.1"/>
    <property type="molecule type" value="Genomic_DNA"/>
</dbReference>
<proteinExistence type="inferred from homology"/>
<evidence type="ECO:0000256" key="7">
    <source>
        <dbReference type="ARBA" id="ARBA00047989"/>
    </source>
</evidence>
<dbReference type="InterPro" id="IPR011324">
    <property type="entry name" value="Cytotoxic_necrot_fac-like_cat"/>
</dbReference>
<gene>
    <name evidence="10" type="ORF">MNBD_GAMMA16-246</name>
</gene>
<evidence type="ECO:0000256" key="3">
    <source>
        <dbReference type="ARBA" id="ARBA00022679"/>
    </source>
</evidence>
<dbReference type="InterPro" id="IPR038371">
    <property type="entry name" value="Cu_polyphenol_OxRdtase_sf"/>
</dbReference>
<keyword evidence="5" id="KW-0378">Hydrolase</keyword>
<comment type="catalytic activity">
    <reaction evidence="8">
        <text>adenosine + phosphate = alpha-D-ribose 1-phosphate + adenine</text>
        <dbReference type="Rhea" id="RHEA:27642"/>
        <dbReference type="ChEBI" id="CHEBI:16335"/>
        <dbReference type="ChEBI" id="CHEBI:16708"/>
        <dbReference type="ChEBI" id="CHEBI:43474"/>
        <dbReference type="ChEBI" id="CHEBI:57720"/>
        <dbReference type="EC" id="2.4.2.1"/>
    </reaction>
    <physiologicalReaction direction="left-to-right" evidence="8">
        <dbReference type="Rhea" id="RHEA:27643"/>
    </physiologicalReaction>
</comment>
<name>A0A3B0ZHT5_9ZZZZ</name>
<protein>
    <submittedName>
        <fullName evidence="10">FIG00003370: Multicopper polyphenol oxidase</fullName>
    </submittedName>
</protein>
<dbReference type="PANTHER" id="PTHR30616:SF2">
    <property type="entry name" value="PURINE NUCLEOSIDE PHOSPHORYLASE LACC1"/>
    <property type="match status" value="1"/>
</dbReference>
<accession>A0A3B0ZHT5</accession>
<dbReference type="NCBIfam" id="TIGR00726">
    <property type="entry name" value="peptidoglycan editing factor PgeF"/>
    <property type="match status" value="1"/>
</dbReference>
<evidence type="ECO:0000256" key="5">
    <source>
        <dbReference type="ARBA" id="ARBA00022801"/>
    </source>
</evidence>
<evidence type="ECO:0000256" key="6">
    <source>
        <dbReference type="ARBA" id="ARBA00022833"/>
    </source>
</evidence>
<dbReference type="Gene3D" id="3.60.140.10">
    <property type="entry name" value="CNF1/YfiH-like putative cysteine hydrolases"/>
    <property type="match status" value="1"/>
</dbReference>
<dbReference type="InterPro" id="IPR003730">
    <property type="entry name" value="Cu_polyphenol_OxRdtase"/>
</dbReference>
<organism evidence="10">
    <name type="scientific">hydrothermal vent metagenome</name>
    <dbReference type="NCBI Taxonomy" id="652676"/>
    <lineage>
        <taxon>unclassified sequences</taxon>
        <taxon>metagenomes</taxon>
        <taxon>ecological metagenomes</taxon>
    </lineage>
</organism>
<dbReference type="GO" id="GO:0005507">
    <property type="term" value="F:copper ion binding"/>
    <property type="evidence" value="ECO:0007669"/>
    <property type="project" value="TreeGrafter"/>
</dbReference>
<dbReference type="PANTHER" id="PTHR30616">
    <property type="entry name" value="UNCHARACTERIZED PROTEIN YFIH"/>
    <property type="match status" value="1"/>
</dbReference>
<keyword evidence="3" id="KW-0808">Transferase</keyword>
<evidence type="ECO:0000256" key="8">
    <source>
        <dbReference type="ARBA" id="ARBA00048968"/>
    </source>
</evidence>
<comment type="catalytic activity">
    <reaction evidence="7">
        <text>adenosine + H2O + H(+) = inosine + NH4(+)</text>
        <dbReference type="Rhea" id="RHEA:24408"/>
        <dbReference type="ChEBI" id="CHEBI:15377"/>
        <dbReference type="ChEBI" id="CHEBI:15378"/>
        <dbReference type="ChEBI" id="CHEBI:16335"/>
        <dbReference type="ChEBI" id="CHEBI:17596"/>
        <dbReference type="ChEBI" id="CHEBI:28938"/>
        <dbReference type="EC" id="3.5.4.4"/>
    </reaction>
    <physiologicalReaction direction="left-to-right" evidence="7">
        <dbReference type="Rhea" id="RHEA:24409"/>
    </physiologicalReaction>
</comment>
<dbReference type="SUPFAM" id="SSF64438">
    <property type="entry name" value="CNF1/YfiH-like putative cysteine hydrolases"/>
    <property type="match status" value="1"/>
</dbReference>
<evidence type="ECO:0000256" key="1">
    <source>
        <dbReference type="ARBA" id="ARBA00000553"/>
    </source>
</evidence>
<evidence type="ECO:0000256" key="9">
    <source>
        <dbReference type="ARBA" id="ARBA00049893"/>
    </source>
</evidence>
<evidence type="ECO:0000256" key="4">
    <source>
        <dbReference type="ARBA" id="ARBA00022723"/>
    </source>
</evidence>
<comment type="similarity">
    <text evidence="2">Belongs to the purine nucleoside phosphorylase YfiH/LACC1 family.</text>
</comment>
<dbReference type="GO" id="GO:0017061">
    <property type="term" value="F:S-methyl-5-thioadenosine phosphorylase activity"/>
    <property type="evidence" value="ECO:0007669"/>
    <property type="project" value="UniProtKB-EC"/>
</dbReference>
<dbReference type="GO" id="GO:0016787">
    <property type="term" value="F:hydrolase activity"/>
    <property type="evidence" value="ECO:0007669"/>
    <property type="project" value="UniProtKB-KW"/>
</dbReference>
<keyword evidence="4" id="KW-0479">Metal-binding</keyword>
<dbReference type="CDD" id="cd16833">
    <property type="entry name" value="YfiH"/>
    <property type="match status" value="1"/>
</dbReference>
<comment type="catalytic activity">
    <reaction evidence="1">
        <text>inosine + phosphate = alpha-D-ribose 1-phosphate + hypoxanthine</text>
        <dbReference type="Rhea" id="RHEA:27646"/>
        <dbReference type="ChEBI" id="CHEBI:17368"/>
        <dbReference type="ChEBI" id="CHEBI:17596"/>
        <dbReference type="ChEBI" id="CHEBI:43474"/>
        <dbReference type="ChEBI" id="CHEBI:57720"/>
        <dbReference type="EC" id="2.4.2.1"/>
    </reaction>
    <physiologicalReaction direction="left-to-right" evidence="1">
        <dbReference type="Rhea" id="RHEA:27647"/>
    </physiologicalReaction>
</comment>
<sequence length="247" mass="27563">MNIIRPDWPASSHIYAATTLRTSGMSSSVFASWNMALHVGDNEKNVLANRALLYQELNLSSEPVWLNQVHEATVVDASRIEVMVDADASFTQQPDVVCVVMTADCLPILLTDTRGEYIAAIHAGWRSLARGVIEATVSNMNVKNGDLLAWLGPAISQASFEVGADVRDLFLAKSMKNKHAFKRVDTHAEKWLADLPMLARLTLQKIGVNAIYGEQWCTYKDHSRFYSYRRSGETGRMATLIWKSMKV</sequence>
<evidence type="ECO:0000256" key="2">
    <source>
        <dbReference type="ARBA" id="ARBA00007353"/>
    </source>
</evidence>
<dbReference type="Pfam" id="PF02578">
    <property type="entry name" value="Cu-oxidase_4"/>
    <property type="match status" value="1"/>
</dbReference>
<dbReference type="AlphaFoldDB" id="A0A3B0ZHT5"/>